<feature type="domain" description="Zn(2)-C6 fungal-type" evidence="5">
    <location>
        <begin position="85"/>
        <end position="114"/>
    </location>
</feature>
<keyword evidence="1" id="KW-0805">Transcription regulation</keyword>
<dbReference type="PROSITE" id="PS00463">
    <property type="entry name" value="ZN2_CY6_FUNGAL_1"/>
    <property type="match status" value="1"/>
</dbReference>
<dbReference type="CDD" id="cd00067">
    <property type="entry name" value="GAL4"/>
    <property type="match status" value="1"/>
</dbReference>
<dbReference type="Proteomes" id="UP000307169">
    <property type="component" value="Unassembled WGS sequence"/>
</dbReference>
<dbReference type="GO" id="GO:0000981">
    <property type="term" value="F:DNA-binding transcription factor activity, RNA polymerase II-specific"/>
    <property type="evidence" value="ECO:0007669"/>
    <property type="project" value="InterPro"/>
</dbReference>
<evidence type="ECO:0000256" key="4">
    <source>
        <dbReference type="ARBA" id="ARBA00023242"/>
    </source>
</evidence>
<accession>A0A4T0PJ31</accession>
<dbReference type="InterPro" id="IPR001138">
    <property type="entry name" value="Zn2Cys6_DnaBD"/>
</dbReference>
<dbReference type="EMBL" id="SPRH01000042">
    <property type="protein sequence ID" value="TIB97957.1"/>
    <property type="molecule type" value="Genomic_DNA"/>
</dbReference>
<dbReference type="Pfam" id="PF00172">
    <property type="entry name" value="Zn_clus"/>
    <property type="match status" value="1"/>
</dbReference>
<dbReference type="InterPro" id="IPR050675">
    <property type="entry name" value="OAF3"/>
</dbReference>
<dbReference type="AlphaFoldDB" id="A0A4T0PJ31"/>
<evidence type="ECO:0000256" key="1">
    <source>
        <dbReference type="ARBA" id="ARBA00023015"/>
    </source>
</evidence>
<evidence type="ECO:0000313" key="7">
    <source>
        <dbReference type="Proteomes" id="UP000307169"/>
    </source>
</evidence>
<evidence type="ECO:0000259" key="5">
    <source>
        <dbReference type="PROSITE" id="PS50048"/>
    </source>
</evidence>
<protein>
    <recommendedName>
        <fullName evidence="5">Zn(2)-C6 fungal-type domain-containing protein</fullName>
    </recommendedName>
</protein>
<dbReference type="GO" id="GO:0003677">
    <property type="term" value="F:DNA binding"/>
    <property type="evidence" value="ECO:0007669"/>
    <property type="project" value="UniProtKB-KW"/>
</dbReference>
<name>A0A4T0PJ31_9BASI</name>
<dbReference type="GO" id="GO:0008270">
    <property type="term" value="F:zinc ion binding"/>
    <property type="evidence" value="ECO:0007669"/>
    <property type="project" value="InterPro"/>
</dbReference>
<keyword evidence="2" id="KW-0238">DNA-binding</keyword>
<dbReference type="SMART" id="SM00066">
    <property type="entry name" value="GAL4"/>
    <property type="match status" value="1"/>
</dbReference>
<comment type="caution">
    <text evidence="6">The sequence shown here is derived from an EMBL/GenBank/DDBJ whole genome shotgun (WGS) entry which is preliminary data.</text>
</comment>
<dbReference type="PANTHER" id="PTHR31069">
    <property type="entry name" value="OLEATE-ACTIVATED TRANSCRIPTION FACTOR 1-RELATED"/>
    <property type="match status" value="1"/>
</dbReference>
<dbReference type="PROSITE" id="PS50048">
    <property type="entry name" value="ZN2_CY6_FUNGAL_2"/>
    <property type="match status" value="1"/>
</dbReference>
<reference evidence="6 7" key="1">
    <citation type="submission" date="2019-03" db="EMBL/GenBank/DDBJ databases">
        <title>Sequencing 25 genomes of Wallemia mellicola.</title>
        <authorList>
            <person name="Gostincar C."/>
        </authorList>
    </citation>
    <scope>NUCLEOTIDE SEQUENCE [LARGE SCALE GENOMIC DNA]</scope>
    <source>
        <strain evidence="6 7">EXF-1262</strain>
    </source>
</reference>
<evidence type="ECO:0000256" key="2">
    <source>
        <dbReference type="ARBA" id="ARBA00023125"/>
    </source>
</evidence>
<evidence type="ECO:0000313" key="6">
    <source>
        <dbReference type="EMBL" id="TIB97957.1"/>
    </source>
</evidence>
<gene>
    <name evidence="6" type="ORF">E3Q17_03166</name>
</gene>
<sequence length="135" mass="14859">MTGPLPTLEPRALSSLTINQKSILELNGEKDLFVFKLDNIACHKPTKEIYEEEASDGSSKSQLVASKYITNSSTPSQMTNRQPLACTGCRKQKLKCLGGKPCQRCNKRGIECVYDSVIRRRGPDKVAGGRLKSLS</sequence>
<organism evidence="6 7">
    <name type="scientific">Wallemia mellicola</name>
    <dbReference type="NCBI Taxonomy" id="1708541"/>
    <lineage>
        <taxon>Eukaryota</taxon>
        <taxon>Fungi</taxon>
        <taxon>Dikarya</taxon>
        <taxon>Basidiomycota</taxon>
        <taxon>Wallemiomycotina</taxon>
        <taxon>Wallemiomycetes</taxon>
        <taxon>Wallemiales</taxon>
        <taxon>Wallemiaceae</taxon>
        <taxon>Wallemia</taxon>
    </lineage>
</organism>
<dbReference type="InterPro" id="IPR036864">
    <property type="entry name" value="Zn2-C6_fun-type_DNA-bd_sf"/>
</dbReference>
<keyword evidence="4" id="KW-0539">Nucleus</keyword>
<dbReference type="PANTHER" id="PTHR31069:SF32">
    <property type="entry name" value="ARGININE METABOLISM REGULATION PROTEIN II"/>
    <property type="match status" value="1"/>
</dbReference>
<dbReference type="Gene3D" id="4.10.240.10">
    <property type="entry name" value="Zn(2)-C6 fungal-type DNA-binding domain"/>
    <property type="match status" value="1"/>
</dbReference>
<keyword evidence="3" id="KW-0804">Transcription</keyword>
<evidence type="ECO:0000256" key="3">
    <source>
        <dbReference type="ARBA" id="ARBA00023163"/>
    </source>
</evidence>
<proteinExistence type="predicted"/>
<dbReference type="SUPFAM" id="SSF57701">
    <property type="entry name" value="Zn2/Cys6 DNA-binding domain"/>
    <property type="match status" value="1"/>
</dbReference>